<keyword evidence="2" id="KW-1185">Reference proteome</keyword>
<evidence type="ECO:0000313" key="1">
    <source>
        <dbReference type="EMBL" id="RNB87220.1"/>
    </source>
</evidence>
<dbReference type="AlphaFoldDB" id="A0A3M8DGH3"/>
<proteinExistence type="predicted"/>
<evidence type="ECO:0000313" key="2">
    <source>
        <dbReference type="Proteomes" id="UP000271031"/>
    </source>
</evidence>
<comment type="caution">
    <text evidence="1">The sequence shown here is derived from an EMBL/GenBank/DDBJ whole genome shotgun (WGS) entry which is preliminary data.</text>
</comment>
<sequence length="64" mass="7394">MDTGSRLEFVHSFRAGVRDVEFEGFLVSDGMSDESAKVELQKFVTDVERYTLVTKGSARYWVWK</sequence>
<dbReference type="RefSeq" id="WP_122918919.1">
    <property type="nucleotide sequence ID" value="NZ_RHHQ01000012.1"/>
</dbReference>
<name>A0A3M8DGH3_9BACL</name>
<reference evidence="1 2" key="1">
    <citation type="submission" date="2018-10" db="EMBL/GenBank/DDBJ databases">
        <title>Phylogenomics of Brevibacillus.</title>
        <authorList>
            <person name="Dunlap C."/>
        </authorList>
    </citation>
    <scope>NUCLEOTIDE SEQUENCE [LARGE SCALE GENOMIC DNA]</scope>
    <source>
        <strain evidence="1 2">JCM 15716</strain>
    </source>
</reference>
<gene>
    <name evidence="1" type="ORF">EDM56_16215</name>
</gene>
<dbReference type="EMBL" id="RHHQ01000012">
    <property type="protein sequence ID" value="RNB87220.1"/>
    <property type="molecule type" value="Genomic_DNA"/>
</dbReference>
<accession>A0A3M8DGH3</accession>
<protein>
    <submittedName>
        <fullName evidence="1">Uncharacterized protein</fullName>
    </submittedName>
</protein>
<organism evidence="1 2">
    <name type="scientific">Brevibacillus fluminis</name>
    <dbReference type="NCBI Taxonomy" id="511487"/>
    <lineage>
        <taxon>Bacteria</taxon>
        <taxon>Bacillati</taxon>
        <taxon>Bacillota</taxon>
        <taxon>Bacilli</taxon>
        <taxon>Bacillales</taxon>
        <taxon>Paenibacillaceae</taxon>
        <taxon>Brevibacillus</taxon>
    </lineage>
</organism>
<dbReference type="Proteomes" id="UP000271031">
    <property type="component" value="Unassembled WGS sequence"/>
</dbReference>